<evidence type="ECO:0000256" key="2">
    <source>
        <dbReference type="SAM" id="SignalP"/>
    </source>
</evidence>
<protein>
    <submittedName>
        <fullName evidence="5">Putative spondin-1</fullName>
    </submittedName>
</protein>
<dbReference type="Pfam" id="PF02014">
    <property type="entry name" value="Reeler"/>
    <property type="match status" value="1"/>
</dbReference>
<evidence type="ECO:0000259" key="4">
    <source>
        <dbReference type="PROSITE" id="PS51020"/>
    </source>
</evidence>
<feature type="domain" description="Spondin" evidence="4">
    <location>
        <begin position="121"/>
        <end position="208"/>
    </location>
</feature>
<gene>
    <name evidence="5" type="ORF">BSL78_06317</name>
</gene>
<keyword evidence="1" id="KW-0677">Repeat</keyword>
<dbReference type="EMBL" id="MRZV01000164">
    <property type="protein sequence ID" value="PIK56786.1"/>
    <property type="molecule type" value="Genomic_DNA"/>
</dbReference>
<dbReference type="Pfam" id="PF06468">
    <property type="entry name" value="Spond_N"/>
    <property type="match status" value="1"/>
</dbReference>
<reference evidence="5 6" key="1">
    <citation type="journal article" date="2017" name="PLoS Biol.">
        <title>The sea cucumber genome provides insights into morphological evolution and visceral regeneration.</title>
        <authorList>
            <person name="Zhang X."/>
            <person name="Sun L."/>
            <person name="Yuan J."/>
            <person name="Sun Y."/>
            <person name="Gao Y."/>
            <person name="Zhang L."/>
            <person name="Li S."/>
            <person name="Dai H."/>
            <person name="Hamel J.F."/>
            <person name="Liu C."/>
            <person name="Yu Y."/>
            <person name="Liu S."/>
            <person name="Lin W."/>
            <person name="Guo K."/>
            <person name="Jin S."/>
            <person name="Xu P."/>
            <person name="Storey K.B."/>
            <person name="Huan P."/>
            <person name="Zhang T."/>
            <person name="Zhou Y."/>
            <person name="Zhang J."/>
            <person name="Lin C."/>
            <person name="Li X."/>
            <person name="Xing L."/>
            <person name="Huo D."/>
            <person name="Sun M."/>
            <person name="Wang L."/>
            <person name="Mercier A."/>
            <person name="Li F."/>
            <person name="Yang H."/>
            <person name="Xiang J."/>
        </authorList>
    </citation>
    <scope>NUCLEOTIDE SEQUENCE [LARGE SCALE GENOMIC DNA]</scope>
    <source>
        <strain evidence="5">Shaxun</strain>
        <tissue evidence="5">Muscle</tissue>
    </source>
</reference>
<dbReference type="Proteomes" id="UP000230750">
    <property type="component" value="Unassembled WGS sequence"/>
</dbReference>
<feature type="chain" id="PRO_5013883285" evidence="2">
    <location>
        <begin position="17"/>
        <end position="208"/>
    </location>
</feature>
<feature type="domain" description="Reelin" evidence="3">
    <location>
        <begin position="1"/>
        <end position="121"/>
    </location>
</feature>
<dbReference type="PANTHER" id="PTHR11311">
    <property type="entry name" value="SPONDIN"/>
    <property type="match status" value="1"/>
</dbReference>
<comment type="caution">
    <text evidence="5">The sequence shown here is derived from an EMBL/GenBank/DDBJ whole genome shotgun (WGS) entry which is preliminary data.</text>
</comment>
<dbReference type="InterPro" id="IPR002861">
    <property type="entry name" value="Reeler_dom"/>
</dbReference>
<dbReference type="GO" id="GO:0007155">
    <property type="term" value="P:cell adhesion"/>
    <property type="evidence" value="ECO:0007669"/>
    <property type="project" value="TreeGrafter"/>
</dbReference>
<keyword evidence="6" id="KW-1185">Reference proteome</keyword>
<dbReference type="InterPro" id="IPR038678">
    <property type="entry name" value="Spondin_N_sf"/>
</dbReference>
<evidence type="ECO:0000259" key="3">
    <source>
        <dbReference type="PROSITE" id="PS51019"/>
    </source>
</evidence>
<dbReference type="OrthoDB" id="347314at2759"/>
<feature type="signal peptide" evidence="2">
    <location>
        <begin position="1"/>
        <end position="16"/>
    </location>
</feature>
<dbReference type="PROSITE" id="PS51019">
    <property type="entry name" value="REELIN"/>
    <property type="match status" value="1"/>
</dbReference>
<dbReference type="PROSITE" id="PS51020">
    <property type="entry name" value="SPONDIN"/>
    <property type="match status" value="1"/>
</dbReference>
<keyword evidence="2" id="KW-0732">Signal</keyword>
<dbReference type="InterPro" id="IPR009465">
    <property type="entry name" value="Spondin_N"/>
</dbReference>
<dbReference type="Gene3D" id="2.60.40.2130">
    <property type="entry name" value="F-spondin domain"/>
    <property type="match status" value="1"/>
</dbReference>
<organism evidence="5 6">
    <name type="scientific">Stichopus japonicus</name>
    <name type="common">Sea cucumber</name>
    <dbReference type="NCBI Taxonomy" id="307972"/>
    <lineage>
        <taxon>Eukaryota</taxon>
        <taxon>Metazoa</taxon>
        <taxon>Echinodermata</taxon>
        <taxon>Eleutherozoa</taxon>
        <taxon>Echinozoa</taxon>
        <taxon>Holothuroidea</taxon>
        <taxon>Aspidochirotacea</taxon>
        <taxon>Aspidochirotida</taxon>
        <taxon>Stichopodidae</taxon>
        <taxon>Apostichopus</taxon>
    </lineage>
</organism>
<dbReference type="Gene3D" id="2.60.40.4060">
    <property type="entry name" value="Reeler domain"/>
    <property type="match status" value="1"/>
</dbReference>
<evidence type="ECO:0000313" key="5">
    <source>
        <dbReference type="EMBL" id="PIK56786.1"/>
    </source>
</evidence>
<dbReference type="AlphaFoldDB" id="A0A2G8L958"/>
<proteinExistence type="predicted"/>
<name>A0A2G8L958_STIJA</name>
<accession>A0A2G8L958</accession>
<dbReference type="InterPro" id="IPR042307">
    <property type="entry name" value="Reeler_sf"/>
</dbReference>
<evidence type="ECO:0000313" key="6">
    <source>
        <dbReference type="Proteomes" id="UP000230750"/>
    </source>
</evidence>
<dbReference type="InterPro" id="IPR051418">
    <property type="entry name" value="Spondin/Thrombospondin_T1"/>
</dbReference>
<dbReference type="CDD" id="cd08544">
    <property type="entry name" value="Reeler"/>
    <property type="match status" value="1"/>
</dbReference>
<dbReference type="STRING" id="307972.A0A2G8L958"/>
<dbReference type="GO" id="GO:0031012">
    <property type="term" value="C:extracellular matrix"/>
    <property type="evidence" value="ECO:0007669"/>
    <property type="project" value="TreeGrafter"/>
</dbReference>
<evidence type="ECO:0000256" key="1">
    <source>
        <dbReference type="ARBA" id="ARBA00022737"/>
    </source>
</evidence>
<dbReference type="PANTHER" id="PTHR11311:SF16">
    <property type="entry name" value="SPONDIN-1"/>
    <property type="match status" value="1"/>
</dbReference>
<sequence>MRRLLFLFSSTVLVQSTPPLSFKQFVLVAENDAGEPFGELSILDTRQSQISEDCPYGVTHTSHIASKTSVTFQWLAPSETGAGCVTFKASVMHRKVWFMDEGNLSTRLCEGEPVTEEEVTPAFECCACSVAEYDFSFYGQWTVQTHPKDYPSGRGNHWSDLIGATHSSGYTMWEDGTYASDGVKQLAQYGSPVSLQKEIEIAGKNARM</sequence>